<organism evidence="3 4">
    <name type="scientific">Nonomuraea coxensis DSM 45129</name>
    <dbReference type="NCBI Taxonomy" id="1122611"/>
    <lineage>
        <taxon>Bacteria</taxon>
        <taxon>Bacillati</taxon>
        <taxon>Actinomycetota</taxon>
        <taxon>Actinomycetes</taxon>
        <taxon>Streptosporangiales</taxon>
        <taxon>Streptosporangiaceae</taxon>
        <taxon>Nonomuraea</taxon>
    </lineage>
</organism>
<protein>
    <submittedName>
        <fullName evidence="3">3-oxoacyl-[acyl-carrier-protein] reductase FabG</fullName>
        <ecNumber evidence="3">1.1.1.100</ecNumber>
    </submittedName>
</protein>
<dbReference type="PRINTS" id="PR00081">
    <property type="entry name" value="GDHRDH"/>
</dbReference>
<dbReference type="PANTHER" id="PTHR24321:SF8">
    <property type="entry name" value="ESTRADIOL 17-BETA-DEHYDROGENASE 8-RELATED"/>
    <property type="match status" value="1"/>
</dbReference>
<comment type="similarity">
    <text evidence="1">Belongs to the short-chain dehydrogenases/reductases (SDR) family.</text>
</comment>
<dbReference type="PANTHER" id="PTHR24321">
    <property type="entry name" value="DEHYDROGENASES, SHORT CHAIN"/>
    <property type="match status" value="1"/>
</dbReference>
<name>A0ABX8UEV0_9ACTN</name>
<dbReference type="InterPro" id="IPR002347">
    <property type="entry name" value="SDR_fam"/>
</dbReference>
<dbReference type="PRINTS" id="PR00080">
    <property type="entry name" value="SDRFAMILY"/>
</dbReference>
<dbReference type="Pfam" id="PF13561">
    <property type="entry name" value="adh_short_C2"/>
    <property type="match status" value="1"/>
</dbReference>
<keyword evidence="4" id="KW-1185">Reference proteome</keyword>
<dbReference type="Gene3D" id="3.40.50.720">
    <property type="entry name" value="NAD(P)-binding Rossmann-like Domain"/>
    <property type="match status" value="1"/>
</dbReference>
<dbReference type="PROSITE" id="PS00061">
    <property type="entry name" value="ADH_SHORT"/>
    <property type="match status" value="1"/>
</dbReference>
<evidence type="ECO:0000313" key="4">
    <source>
        <dbReference type="Proteomes" id="UP000824681"/>
    </source>
</evidence>
<dbReference type="RefSeq" id="WP_026214705.1">
    <property type="nucleotide sequence ID" value="NZ_CP068985.1"/>
</dbReference>
<evidence type="ECO:0000256" key="1">
    <source>
        <dbReference type="ARBA" id="ARBA00006484"/>
    </source>
</evidence>
<reference evidence="3 4" key="1">
    <citation type="journal article" date="2021" name="ACS Chem. Biol.">
        <title>Genomic-Led Discovery of a Novel Glycopeptide Antibiotic by Nonomuraea coxensis DSM 45129.</title>
        <authorList>
            <person name="Yushchuk O."/>
            <person name="Vior N.M."/>
            <person name="Andreo-Vidal A."/>
            <person name="Berini F."/>
            <person name="Ruckert C."/>
            <person name="Busche T."/>
            <person name="Binda E."/>
            <person name="Kalinowski J."/>
            <person name="Truman A.W."/>
            <person name="Marinelli F."/>
        </authorList>
    </citation>
    <scope>NUCLEOTIDE SEQUENCE [LARGE SCALE GENOMIC DNA]</scope>
    <source>
        <strain evidence="3 4">DSM 45129</strain>
    </source>
</reference>
<keyword evidence="2 3" id="KW-0560">Oxidoreductase</keyword>
<dbReference type="SUPFAM" id="SSF51735">
    <property type="entry name" value="NAD(P)-binding Rossmann-fold domains"/>
    <property type="match status" value="1"/>
</dbReference>
<gene>
    <name evidence="3" type="primary">fabG26</name>
    <name evidence="3" type="ORF">Nocox_38220</name>
</gene>
<dbReference type="InterPro" id="IPR020904">
    <property type="entry name" value="Sc_DH/Rdtase_CS"/>
</dbReference>
<dbReference type="GO" id="GO:0004316">
    <property type="term" value="F:3-oxoacyl-[acyl-carrier-protein] reductase (NADPH) activity"/>
    <property type="evidence" value="ECO:0007669"/>
    <property type="project" value="UniProtKB-EC"/>
</dbReference>
<evidence type="ECO:0000313" key="3">
    <source>
        <dbReference type="EMBL" id="QYC45194.1"/>
    </source>
</evidence>
<dbReference type="EMBL" id="CP068985">
    <property type="protein sequence ID" value="QYC45194.1"/>
    <property type="molecule type" value="Genomic_DNA"/>
</dbReference>
<dbReference type="InterPro" id="IPR036291">
    <property type="entry name" value="NAD(P)-bd_dom_sf"/>
</dbReference>
<dbReference type="EC" id="1.1.1.100" evidence="3"/>
<accession>A0ABX8UEV0</accession>
<proteinExistence type="inferred from homology"/>
<evidence type="ECO:0000256" key="2">
    <source>
        <dbReference type="ARBA" id="ARBA00023002"/>
    </source>
</evidence>
<dbReference type="Proteomes" id="UP000824681">
    <property type="component" value="Chromosome"/>
</dbReference>
<sequence>MTEWAVVTGAAQGIGAVIAEFAVTAGYRVAAWDIDGPAVERTAAEIGDGCVASAVDVADEESVRAAAALLPEPPRLVVNNAGIVRFGPLLDLPLAEWESALRVNLTGTFIVGRTLAGPMGKAGGGAIVNLASVNGLAAAPHAGAYSASKAGIVRLTEHMAMEWAKLGIRVNCVAPGLIHAGMSDAIYADAEVRRVREGAVPLARLGSAEDIAAAVLFLGSEKAGYVTGQTLAVDGGLIKSTLAALPRPQSVDSVGPGGS</sequence>